<reference evidence="1 4" key="1">
    <citation type="submission" date="2019-11" db="EMBL/GenBank/DDBJ databases">
        <title>Erwinia sp. nov., isolated from feces of birds in Tibet plateau of China.</title>
        <authorList>
            <person name="Ge Y."/>
        </authorList>
    </citation>
    <scope>NUCLEOTIDE SEQUENCE [LARGE SCALE GENOMIC DNA]</scope>
    <source>
        <strain evidence="1 4">J316</strain>
    </source>
</reference>
<dbReference type="KEGG" id="erwi:GN242_05035"/>
<dbReference type="Proteomes" id="UP000480164">
    <property type="component" value="Unassembled WGS sequence"/>
</dbReference>
<accession>A0A6L6GRT7</accession>
<evidence type="ECO:0000313" key="2">
    <source>
        <dbReference type="EMBL" id="QGU86621.1"/>
    </source>
</evidence>
<dbReference type="AlphaFoldDB" id="A0A6I6EJ51"/>
<evidence type="ECO:0000313" key="3">
    <source>
        <dbReference type="Proteomes" id="UP000424752"/>
    </source>
</evidence>
<sequence length="79" mass="8803">MTDTLLKKSTYTVSNKFPEKEESETSEEILLRSNKKITIECGKSSITLHPNGKIVLKGEYIFSDANGVNRISGGRLELN</sequence>
<organism evidence="2 3">
    <name type="scientific">Erwinia sorbitola</name>
    <dbReference type="NCBI Taxonomy" id="2681984"/>
    <lineage>
        <taxon>Bacteria</taxon>
        <taxon>Pseudomonadati</taxon>
        <taxon>Pseudomonadota</taxon>
        <taxon>Gammaproteobacteria</taxon>
        <taxon>Enterobacterales</taxon>
        <taxon>Erwiniaceae</taxon>
        <taxon>Erwinia</taxon>
    </lineage>
</organism>
<reference evidence="2 3" key="2">
    <citation type="submission" date="2019-12" db="EMBL/GenBank/DDBJ databases">
        <title>Erwinia sp. nov., isolated from droppings of birds in the Qinghai-Tiebt plateau of China.</title>
        <authorList>
            <person name="Ge Y."/>
        </authorList>
    </citation>
    <scope>NUCLEOTIDE SEQUENCE [LARGE SCALE GENOMIC DNA]</scope>
    <source>
        <strain evidence="2 3">J780</strain>
    </source>
</reference>
<dbReference type="EMBL" id="CP046509">
    <property type="protein sequence ID" value="QGU86621.1"/>
    <property type="molecule type" value="Genomic_DNA"/>
</dbReference>
<dbReference type="RefSeq" id="WP_154753764.1">
    <property type="nucleotide sequence ID" value="NZ_CP046509.1"/>
</dbReference>
<gene>
    <name evidence="1" type="ORF">GK011_16350</name>
    <name evidence="2" type="ORF">GN242_05035</name>
</gene>
<proteinExistence type="predicted"/>
<accession>A0A6I6EJ51</accession>
<evidence type="ECO:0000313" key="4">
    <source>
        <dbReference type="Proteomes" id="UP000480164"/>
    </source>
</evidence>
<evidence type="ECO:0000313" key="1">
    <source>
        <dbReference type="EMBL" id="MTD28508.1"/>
    </source>
</evidence>
<dbReference type="Proteomes" id="UP000424752">
    <property type="component" value="Chromosome"/>
</dbReference>
<name>A0A6I6EJ51_9GAMM</name>
<protein>
    <recommendedName>
        <fullName evidence="5">DUF2345 domain-containing protein</fullName>
    </recommendedName>
</protein>
<keyword evidence="4" id="KW-1185">Reference proteome</keyword>
<dbReference type="EMBL" id="WLZX01000007">
    <property type="protein sequence ID" value="MTD28508.1"/>
    <property type="molecule type" value="Genomic_DNA"/>
</dbReference>
<evidence type="ECO:0008006" key="5">
    <source>
        <dbReference type="Google" id="ProtNLM"/>
    </source>
</evidence>